<dbReference type="GO" id="GO:0016020">
    <property type="term" value="C:membrane"/>
    <property type="evidence" value="ECO:0007669"/>
    <property type="project" value="UniProtKB-SubCell"/>
</dbReference>
<evidence type="ECO:0000313" key="9">
    <source>
        <dbReference type="Ensembl" id="ENSSRHP00000007127.1"/>
    </source>
</evidence>
<evidence type="ECO:0000256" key="3">
    <source>
        <dbReference type="ARBA" id="ARBA00022448"/>
    </source>
</evidence>
<keyword evidence="5 7" id="KW-1133">Transmembrane helix</keyword>
<evidence type="ECO:0000256" key="4">
    <source>
        <dbReference type="ARBA" id="ARBA00022692"/>
    </source>
</evidence>
<reference evidence="9" key="2">
    <citation type="submission" date="2025-09" db="UniProtKB">
        <authorList>
            <consortium name="Ensembl"/>
        </authorList>
    </citation>
    <scope>IDENTIFICATION</scope>
</reference>
<keyword evidence="6 7" id="KW-0472">Membrane</keyword>
<dbReference type="InterPro" id="IPR020846">
    <property type="entry name" value="MFS_dom"/>
</dbReference>
<evidence type="ECO:0000256" key="5">
    <source>
        <dbReference type="ARBA" id="ARBA00022989"/>
    </source>
</evidence>
<dbReference type="AlphaFoldDB" id="A0A673G4T5"/>
<dbReference type="SUPFAM" id="SSF103473">
    <property type="entry name" value="MFS general substrate transporter"/>
    <property type="match status" value="1"/>
</dbReference>
<organism evidence="9 10">
    <name type="scientific">Sinocyclocheilus rhinocerous</name>
    <dbReference type="NCBI Taxonomy" id="307959"/>
    <lineage>
        <taxon>Eukaryota</taxon>
        <taxon>Metazoa</taxon>
        <taxon>Chordata</taxon>
        <taxon>Craniata</taxon>
        <taxon>Vertebrata</taxon>
        <taxon>Euteleostomi</taxon>
        <taxon>Actinopterygii</taxon>
        <taxon>Neopterygii</taxon>
        <taxon>Teleostei</taxon>
        <taxon>Ostariophysi</taxon>
        <taxon>Cypriniformes</taxon>
        <taxon>Cyprinidae</taxon>
        <taxon>Cyprininae</taxon>
        <taxon>Sinocyclocheilus</taxon>
    </lineage>
</organism>
<name>A0A673G4T5_9TELE</name>
<feature type="domain" description="Major facilitator superfamily (MFS) profile" evidence="8">
    <location>
        <begin position="28"/>
        <end position="110"/>
    </location>
</feature>
<dbReference type="InterPro" id="IPR036259">
    <property type="entry name" value="MFS_trans_sf"/>
</dbReference>
<dbReference type="PANTHER" id="PTHR23504">
    <property type="entry name" value="MAJOR FACILITATOR SUPERFAMILY DOMAIN-CONTAINING PROTEIN 10"/>
    <property type="match status" value="1"/>
</dbReference>
<dbReference type="PROSITE" id="PS00216">
    <property type="entry name" value="SUGAR_TRANSPORT_1"/>
    <property type="match status" value="1"/>
</dbReference>
<evidence type="ECO:0000259" key="8">
    <source>
        <dbReference type="PROSITE" id="PS50850"/>
    </source>
</evidence>
<dbReference type="PANTHER" id="PTHR23504:SF32">
    <property type="entry name" value="HIPPOCAMPUS ABUNDANT TRANSCRIPT-LIKE PROTEIN 1"/>
    <property type="match status" value="1"/>
</dbReference>
<evidence type="ECO:0000256" key="2">
    <source>
        <dbReference type="ARBA" id="ARBA00008335"/>
    </source>
</evidence>
<dbReference type="Gene3D" id="1.20.1250.20">
    <property type="entry name" value="MFS general substrate transporter like domains"/>
    <property type="match status" value="1"/>
</dbReference>
<reference evidence="9" key="1">
    <citation type="submission" date="2025-08" db="UniProtKB">
        <authorList>
            <consortium name="Ensembl"/>
        </authorList>
    </citation>
    <scope>IDENTIFICATION</scope>
</reference>
<feature type="transmembrane region" description="Helical" evidence="7">
    <location>
        <begin position="29"/>
        <end position="54"/>
    </location>
</feature>
<evidence type="ECO:0000313" key="10">
    <source>
        <dbReference type="Proteomes" id="UP000472270"/>
    </source>
</evidence>
<evidence type="ECO:0000256" key="7">
    <source>
        <dbReference type="SAM" id="Phobius"/>
    </source>
</evidence>
<comment type="subcellular location">
    <subcellularLocation>
        <location evidence="1">Membrane</location>
        <topology evidence="1">Multi-pass membrane protein</topology>
    </subcellularLocation>
</comment>
<keyword evidence="3" id="KW-0813">Transport</keyword>
<dbReference type="PROSITE" id="PS50850">
    <property type="entry name" value="MFS"/>
    <property type="match status" value="1"/>
</dbReference>
<proteinExistence type="inferred from homology"/>
<dbReference type="InterPro" id="IPR005829">
    <property type="entry name" value="Sugar_transporter_CS"/>
</dbReference>
<evidence type="ECO:0000256" key="1">
    <source>
        <dbReference type="ARBA" id="ARBA00004141"/>
    </source>
</evidence>
<keyword evidence="10" id="KW-1185">Reference proteome</keyword>
<protein>
    <recommendedName>
        <fullName evidence="8">Major facilitator superfamily (MFS) profile domain-containing protein</fullName>
    </recommendedName>
</protein>
<sequence length="110" mass="12155">VSECSFSKVEEKSVSESPIRMIDVGRAKVAHAVVVIFMEFFAWGLLTTPMLTVLHETFPQHTFLMNGLVQGVKGFLSFMSAPLIGALSDVWGRKSFLLLTVFFTCAPIIT</sequence>
<keyword evidence="4 7" id="KW-0812">Transmembrane</keyword>
<comment type="similarity">
    <text evidence="2">Belongs to the major facilitator superfamily.</text>
</comment>
<evidence type="ECO:0000256" key="6">
    <source>
        <dbReference type="ARBA" id="ARBA00023136"/>
    </source>
</evidence>
<dbReference type="Proteomes" id="UP000472270">
    <property type="component" value="Unassembled WGS sequence"/>
</dbReference>
<dbReference type="GO" id="GO:0022857">
    <property type="term" value="F:transmembrane transporter activity"/>
    <property type="evidence" value="ECO:0007669"/>
    <property type="project" value="InterPro"/>
</dbReference>
<feature type="transmembrane region" description="Helical" evidence="7">
    <location>
        <begin position="74"/>
        <end position="92"/>
    </location>
</feature>
<accession>A0A673G4T5</accession>
<dbReference type="Ensembl" id="ENSSRHT00000007360.1">
    <property type="protein sequence ID" value="ENSSRHP00000007127.1"/>
    <property type="gene ID" value="ENSSRHG00000004254.1"/>
</dbReference>